<dbReference type="AlphaFoldDB" id="A0A834IRH3"/>
<accession>A0A834IRH3</accession>
<organism evidence="1 2">
    <name type="scientific">Rhynchophorus ferrugineus</name>
    <name type="common">Red palm weevil</name>
    <name type="synonym">Curculio ferrugineus</name>
    <dbReference type="NCBI Taxonomy" id="354439"/>
    <lineage>
        <taxon>Eukaryota</taxon>
        <taxon>Metazoa</taxon>
        <taxon>Ecdysozoa</taxon>
        <taxon>Arthropoda</taxon>
        <taxon>Hexapoda</taxon>
        <taxon>Insecta</taxon>
        <taxon>Pterygota</taxon>
        <taxon>Neoptera</taxon>
        <taxon>Endopterygota</taxon>
        <taxon>Coleoptera</taxon>
        <taxon>Polyphaga</taxon>
        <taxon>Cucujiformia</taxon>
        <taxon>Curculionidae</taxon>
        <taxon>Dryophthorinae</taxon>
        <taxon>Rhynchophorus</taxon>
    </lineage>
</organism>
<keyword evidence="2" id="KW-1185">Reference proteome</keyword>
<dbReference type="Proteomes" id="UP000625711">
    <property type="component" value="Unassembled WGS sequence"/>
</dbReference>
<name>A0A834IRH3_RHYFE</name>
<gene>
    <name evidence="1" type="ORF">GWI33_008177</name>
</gene>
<evidence type="ECO:0000313" key="1">
    <source>
        <dbReference type="EMBL" id="KAF7278607.1"/>
    </source>
</evidence>
<dbReference type="EMBL" id="JAACXV010000395">
    <property type="protein sequence ID" value="KAF7278607.1"/>
    <property type="molecule type" value="Genomic_DNA"/>
</dbReference>
<proteinExistence type="predicted"/>
<reference evidence="1" key="1">
    <citation type="submission" date="2020-08" db="EMBL/GenBank/DDBJ databases">
        <title>Genome sequencing and assembly of the red palm weevil Rhynchophorus ferrugineus.</title>
        <authorList>
            <person name="Dias G.B."/>
            <person name="Bergman C.M."/>
            <person name="Manee M."/>
        </authorList>
    </citation>
    <scope>NUCLEOTIDE SEQUENCE</scope>
    <source>
        <strain evidence="1">AA-2017</strain>
        <tissue evidence="1">Whole larva</tissue>
    </source>
</reference>
<sequence length="91" mass="10112">MIGQQRTTEGRVATLRDVRWRFRHCDEDARRLPFCARRHDDAGGADDGAATLPLQERPGGDTHYALLLRRCSSLGGRWGTHANPGQGDVKT</sequence>
<evidence type="ECO:0000313" key="2">
    <source>
        <dbReference type="Proteomes" id="UP000625711"/>
    </source>
</evidence>
<comment type="caution">
    <text evidence="1">The sequence shown here is derived from an EMBL/GenBank/DDBJ whole genome shotgun (WGS) entry which is preliminary data.</text>
</comment>
<protein>
    <submittedName>
        <fullName evidence="1">Uncharacterized protein</fullName>
    </submittedName>
</protein>